<dbReference type="EMBL" id="MTKO01000072">
    <property type="protein sequence ID" value="RWX45798.1"/>
    <property type="molecule type" value="Genomic_DNA"/>
</dbReference>
<keyword evidence="3 6" id="KW-0812">Transmembrane</keyword>
<evidence type="ECO:0000256" key="4">
    <source>
        <dbReference type="ARBA" id="ARBA00022989"/>
    </source>
</evidence>
<dbReference type="Proteomes" id="UP000287853">
    <property type="component" value="Unassembled WGS sequence"/>
</dbReference>
<keyword evidence="8" id="KW-1185">Reference proteome</keyword>
<evidence type="ECO:0000256" key="1">
    <source>
        <dbReference type="ARBA" id="ARBA00004651"/>
    </source>
</evidence>
<comment type="subcellular location">
    <subcellularLocation>
        <location evidence="1">Cell membrane</location>
        <topology evidence="1">Multi-pass membrane protein</topology>
    </subcellularLocation>
</comment>
<proteinExistence type="predicted"/>
<dbReference type="GO" id="GO:0005886">
    <property type="term" value="C:plasma membrane"/>
    <property type="evidence" value="ECO:0007669"/>
    <property type="project" value="UniProtKB-SubCell"/>
</dbReference>
<keyword evidence="4 6" id="KW-1133">Transmembrane helix</keyword>
<accession>A0A3S3RQZ7</accession>
<name>A0A3S3RQZ7_9BACT</name>
<dbReference type="NCBIfam" id="TIGR00765">
    <property type="entry name" value="yihY_not_rbn"/>
    <property type="match status" value="1"/>
</dbReference>
<sequence length="522" mass="57512">MMHSSAQSGATVTPALPLGTLKTGGRLSRWSFSYCPEEKRIMSLFRSLLRILLIMVHEFNHTNIALRASALTFSIILSMVPLLAMSTAILKGLGNGNQMRIAAYHFIDQLDPEAEQALPSLHPELPPPVDSVDSEIVVSEDQPAESVKSAEQEEPIGSIEVIEEAIEAIAEGPPPSLNRHLHQAIDTIFDYVDNTNFAALGAFGIAGLLIVVVMVLSSVEDAMNAIWHTRRGRSLFRKIMDYLALLVLLPISVNIALAGDAILQSPKIMEYITTFIPSAWVVQMLLKLLPFIFITLSLMMMYLFFPNVKVKTSAAFCGALFGAVFWFIVQRAYVVLQIGVANYNAIYGSFATVPLFLVWIQLGWMFVLLGAVLAYAIQHRNSYQLSGTESSARQDLQRTFDILITVYNNFALGRSTVLDQLVEQCQVVNEAELARPLDVLILGDLLHEIDQGGTVAFIPCRPLEQVDAARIIRLILGKEGKTNSVGGHLADQIVRAAEEVFPAEEFLDKYLTRSLTHQASGA</sequence>
<organism evidence="7 8">
    <name type="scientific">Candidatus Electrothrix aarhusensis</name>
    <dbReference type="NCBI Taxonomy" id="1859131"/>
    <lineage>
        <taxon>Bacteria</taxon>
        <taxon>Pseudomonadati</taxon>
        <taxon>Thermodesulfobacteriota</taxon>
        <taxon>Desulfobulbia</taxon>
        <taxon>Desulfobulbales</taxon>
        <taxon>Desulfobulbaceae</taxon>
        <taxon>Candidatus Electrothrix</taxon>
    </lineage>
</organism>
<dbReference type="PANTHER" id="PTHR30213:SF0">
    <property type="entry name" value="UPF0761 MEMBRANE PROTEIN YIHY"/>
    <property type="match status" value="1"/>
</dbReference>
<dbReference type="PANTHER" id="PTHR30213">
    <property type="entry name" value="INNER MEMBRANE PROTEIN YHJD"/>
    <property type="match status" value="1"/>
</dbReference>
<reference evidence="7 8" key="1">
    <citation type="submission" date="2017-01" db="EMBL/GenBank/DDBJ databases">
        <title>The cable genome- insights into the physiology and evolution of filamentous bacteria capable of sulfide oxidation via long distance electron transfer.</title>
        <authorList>
            <person name="Schreiber L."/>
            <person name="Bjerg J.T."/>
            <person name="Boggild A."/>
            <person name="Van De Vossenberg J."/>
            <person name="Meysman F."/>
            <person name="Nielsen L.P."/>
            <person name="Schramm A."/>
            <person name="Kjeldsen K.U."/>
        </authorList>
    </citation>
    <scope>NUCLEOTIDE SEQUENCE [LARGE SCALE GENOMIC DNA]</scope>
    <source>
        <strain evidence="7">MCF</strain>
    </source>
</reference>
<feature type="transmembrane region" description="Helical" evidence="6">
    <location>
        <begin position="71"/>
        <end position="90"/>
    </location>
</feature>
<dbReference type="Pfam" id="PF03631">
    <property type="entry name" value="Virul_fac_BrkB"/>
    <property type="match status" value="1"/>
</dbReference>
<keyword evidence="2" id="KW-1003">Cell membrane</keyword>
<evidence type="ECO:0000256" key="3">
    <source>
        <dbReference type="ARBA" id="ARBA00022692"/>
    </source>
</evidence>
<protein>
    <submittedName>
        <fullName evidence="7">Membrane protein</fullName>
    </submittedName>
</protein>
<gene>
    <name evidence="7" type="ORF">H206_00620</name>
</gene>
<comment type="caution">
    <text evidence="7">The sequence shown here is derived from an EMBL/GenBank/DDBJ whole genome shotgun (WGS) entry which is preliminary data.</text>
</comment>
<feature type="transmembrane region" description="Helical" evidence="6">
    <location>
        <begin position="197"/>
        <end position="219"/>
    </location>
</feature>
<evidence type="ECO:0000313" key="7">
    <source>
        <dbReference type="EMBL" id="RWX45798.1"/>
    </source>
</evidence>
<feature type="transmembrane region" description="Helical" evidence="6">
    <location>
        <begin position="239"/>
        <end position="259"/>
    </location>
</feature>
<evidence type="ECO:0000256" key="6">
    <source>
        <dbReference type="SAM" id="Phobius"/>
    </source>
</evidence>
<keyword evidence="5 6" id="KW-0472">Membrane</keyword>
<feature type="transmembrane region" description="Helical" evidence="6">
    <location>
        <begin position="279"/>
        <end position="304"/>
    </location>
</feature>
<evidence type="ECO:0000256" key="2">
    <source>
        <dbReference type="ARBA" id="ARBA00022475"/>
    </source>
</evidence>
<evidence type="ECO:0000256" key="5">
    <source>
        <dbReference type="ARBA" id="ARBA00023136"/>
    </source>
</evidence>
<dbReference type="AlphaFoldDB" id="A0A3S3RQZ7"/>
<evidence type="ECO:0000313" key="8">
    <source>
        <dbReference type="Proteomes" id="UP000287853"/>
    </source>
</evidence>
<dbReference type="InterPro" id="IPR017039">
    <property type="entry name" value="Virul_fac_BrkB"/>
</dbReference>
<feature type="transmembrane region" description="Helical" evidence="6">
    <location>
        <begin position="316"/>
        <end position="336"/>
    </location>
</feature>
<feature type="transmembrane region" description="Helical" evidence="6">
    <location>
        <begin position="356"/>
        <end position="377"/>
    </location>
</feature>